<keyword evidence="4 7" id="KW-1133">Transmembrane helix</keyword>
<dbReference type="Pfam" id="PF00854">
    <property type="entry name" value="PTR2"/>
    <property type="match status" value="2"/>
</dbReference>
<dbReference type="PROSITE" id="PS01022">
    <property type="entry name" value="PTR2_1"/>
    <property type="match status" value="2"/>
</dbReference>
<feature type="transmembrane region" description="Helical" evidence="7">
    <location>
        <begin position="962"/>
        <end position="984"/>
    </location>
</feature>
<dbReference type="SUPFAM" id="SSF103473">
    <property type="entry name" value="MFS general substrate transporter"/>
    <property type="match status" value="2"/>
</dbReference>
<comment type="similarity">
    <text evidence="6">Belongs to the major facilitator superfamily. Phosphate:H(+) symporter (TC 2.A.1.9) family.</text>
</comment>
<feature type="transmembrane region" description="Helical" evidence="7">
    <location>
        <begin position="327"/>
        <end position="346"/>
    </location>
</feature>
<evidence type="ECO:0000256" key="6">
    <source>
        <dbReference type="ARBA" id="ARBA00044504"/>
    </source>
</evidence>
<dbReference type="EMBL" id="JBJUIK010000004">
    <property type="protein sequence ID" value="KAL3530632.1"/>
    <property type="molecule type" value="Genomic_DNA"/>
</dbReference>
<keyword evidence="9" id="KW-1185">Reference proteome</keyword>
<feature type="transmembrane region" description="Helical" evidence="7">
    <location>
        <begin position="451"/>
        <end position="469"/>
    </location>
</feature>
<dbReference type="Proteomes" id="UP001630127">
    <property type="component" value="Unassembled WGS sequence"/>
</dbReference>
<protein>
    <submittedName>
        <fullName evidence="8">Uncharacterized protein</fullName>
    </submittedName>
</protein>
<evidence type="ECO:0000256" key="1">
    <source>
        <dbReference type="ARBA" id="ARBA00004141"/>
    </source>
</evidence>
<dbReference type="GO" id="GO:0016020">
    <property type="term" value="C:membrane"/>
    <property type="evidence" value="ECO:0007669"/>
    <property type="project" value="UniProtKB-SubCell"/>
</dbReference>
<feature type="transmembrane region" description="Helical" evidence="7">
    <location>
        <begin position="34"/>
        <end position="56"/>
    </location>
</feature>
<feature type="transmembrane region" description="Helical" evidence="7">
    <location>
        <begin position="173"/>
        <end position="197"/>
    </location>
</feature>
<feature type="transmembrane region" description="Helical" evidence="7">
    <location>
        <begin position="848"/>
        <end position="868"/>
    </location>
</feature>
<feature type="transmembrane region" description="Helical" evidence="7">
    <location>
        <begin position="6"/>
        <end position="22"/>
    </location>
</feature>
<dbReference type="InterPro" id="IPR036259">
    <property type="entry name" value="MFS_trans_sf"/>
</dbReference>
<dbReference type="AlphaFoldDB" id="A0ABD3AHU8"/>
<feature type="transmembrane region" description="Helical" evidence="7">
    <location>
        <begin position="407"/>
        <end position="431"/>
    </location>
</feature>
<feature type="transmembrane region" description="Helical" evidence="7">
    <location>
        <begin position="729"/>
        <end position="753"/>
    </location>
</feature>
<gene>
    <name evidence="8" type="ORF">ACH5RR_009954</name>
</gene>
<feature type="transmembrane region" description="Helical" evidence="7">
    <location>
        <begin position="62"/>
        <end position="83"/>
    </location>
</feature>
<evidence type="ECO:0000256" key="3">
    <source>
        <dbReference type="ARBA" id="ARBA00022692"/>
    </source>
</evidence>
<comment type="similarity">
    <text evidence="2">Belongs to the major facilitator superfamily. Proton-dependent oligopeptide transporter (POT/PTR) (TC 2.A.17) family.</text>
</comment>
<comment type="subcellular location">
    <subcellularLocation>
        <location evidence="1">Membrane</location>
        <topology evidence="1">Multi-pass membrane protein</topology>
    </subcellularLocation>
</comment>
<keyword evidence="3 7" id="KW-0812">Transmembrane</keyword>
<feature type="transmembrane region" description="Helical" evidence="7">
    <location>
        <begin position="590"/>
        <end position="612"/>
    </location>
</feature>
<proteinExistence type="inferred from homology"/>
<feature type="transmembrane region" description="Helical" evidence="7">
    <location>
        <begin position="366"/>
        <end position="386"/>
    </location>
</feature>
<feature type="transmembrane region" description="Helical" evidence="7">
    <location>
        <begin position="1044"/>
        <end position="1062"/>
    </location>
</feature>
<feature type="transmembrane region" description="Helical" evidence="7">
    <location>
        <begin position="104"/>
        <end position="127"/>
    </location>
</feature>
<feature type="transmembrane region" description="Helical" evidence="7">
    <location>
        <begin position="147"/>
        <end position="166"/>
    </location>
</feature>
<evidence type="ECO:0000256" key="4">
    <source>
        <dbReference type="ARBA" id="ARBA00022989"/>
    </source>
</evidence>
<evidence type="ECO:0000256" key="2">
    <source>
        <dbReference type="ARBA" id="ARBA00005982"/>
    </source>
</evidence>
<evidence type="ECO:0000256" key="7">
    <source>
        <dbReference type="SAM" id="Phobius"/>
    </source>
</evidence>
<feature type="transmembrane region" description="Helical" evidence="7">
    <location>
        <begin position="292"/>
        <end position="315"/>
    </location>
</feature>
<feature type="transmembrane region" description="Helical" evidence="7">
    <location>
        <begin position="1004"/>
        <end position="1023"/>
    </location>
</feature>
<feature type="transmembrane region" description="Helical" evidence="7">
    <location>
        <begin position="703"/>
        <end position="722"/>
    </location>
</feature>
<feature type="transmembrane region" description="Helical" evidence="7">
    <location>
        <begin position="553"/>
        <end position="578"/>
    </location>
</feature>
<evidence type="ECO:0000256" key="5">
    <source>
        <dbReference type="ARBA" id="ARBA00023136"/>
    </source>
</evidence>
<feature type="transmembrane region" description="Helical" evidence="7">
    <location>
        <begin position="922"/>
        <end position="942"/>
    </location>
</feature>
<accession>A0ABD3AHU8</accession>
<keyword evidence="5 7" id="KW-0472">Membrane</keyword>
<sequence length="1090" mass="120291">MVTGISLAYGGLVSNLIVYLIQEFNITSISAAKIFNVVNGCILIIPLAGAIVADSYMGCYSVIWISSLISSLGMLLLSLTAAFSKLRPLHCESGSNLCRSPSKVQLSVLYISLGLASLGMAGARFTIGSLGAKQFDKPKHQRIFFNWYIFLMYVSTALCTTLIVYIQDDISWAWGFGICLAGNLIGLVLFLVGSGFYRRLKPQGSPFTSLGRVIVAATTKRNMLLSLNSEDYCQDTQITAFAMPTKFFRFLNRAAMTAEGDTEQDGSIRKPWRICTVREVEDFKGLIKMLPLWLSGILVTVPLVIQLSMVILQALTMDRHLGAHFKIAAGTMPVFISIATCITIFLSDRFLFPMWENWTHRPITPLQRVGIGHVIDILSMVVLALVEAKRLNIVRQNNLQDQDNAVVVVPMSVFWLVPSLALAGIGEAFLFSGHIVFYFQEFPASLKSTSTSVVALLIGIGFCMGNGLIDIVRRTTEWLPDNINRGKLDNVYWLVSILGGINFCYYLVCASMYKYQNIQKVIPRRQGFDVAMLIEQLDTTYLSTALTAVVQKLISAAVAGISLAYGGLVSNLIVYLIQEFNIKSITAAKIFNVVNGCLSIIPLAGAIIADSYMGCYSVIWISSLISSLGMLLLSLTAAFNKLRPPHCESGSNLCRNPSKVQLSVLYISLALASLGMAGARYTIGSLGAYQFDKPKHQGIFFNWYIFVSYASVAVCSTLIVYIQDNISWAWGFGVCLAGNIIGLVLLSVGSGFYRRLKPQGSPFTSLGRVIVAATRKRNTLLSLNSEDYCQDTQITTFAMPTKFFRFLNRAAMKAEGDTEQDGSIRKPWRICTVREVEDFKSLIKMLPLWLSGILVTVPLVIQFSMVILQALTMDRHVGAHFMIPAGSMPVFISIGTCITIFLSDRLLFPMWKNMTHRPITPLQRVGIGHIVDVLSMVALALVEAKRLNIGRQNNLQDQDNAVVPVSVFWLVPSLALAGIGEAFLSTGQIVFYFQEFPASLKSTSTSVVSLLIGIGFYLANGLIDVVRRTTEWLPDNINRGKLDNVYWMVSIFGGINFCYYLVCAKMYKDQNIQNVTDDSIDKEQDALPAS</sequence>
<dbReference type="PANTHER" id="PTHR11654">
    <property type="entry name" value="OLIGOPEPTIDE TRANSPORTER-RELATED"/>
    <property type="match status" value="1"/>
</dbReference>
<feature type="transmembrane region" description="Helical" evidence="7">
    <location>
        <begin position="880"/>
        <end position="902"/>
    </location>
</feature>
<dbReference type="Gene3D" id="1.20.1250.20">
    <property type="entry name" value="MFS general substrate transporter like domains"/>
    <property type="match status" value="2"/>
</dbReference>
<dbReference type="InterPro" id="IPR000109">
    <property type="entry name" value="POT_fam"/>
</dbReference>
<feature type="transmembrane region" description="Helical" evidence="7">
    <location>
        <begin position="660"/>
        <end position="683"/>
    </location>
</feature>
<dbReference type="InterPro" id="IPR018456">
    <property type="entry name" value="PTR2_symporter_CS"/>
</dbReference>
<evidence type="ECO:0000313" key="8">
    <source>
        <dbReference type="EMBL" id="KAL3530632.1"/>
    </source>
</evidence>
<reference evidence="8 9" key="1">
    <citation type="submission" date="2024-11" db="EMBL/GenBank/DDBJ databases">
        <title>A near-complete genome assembly of Cinchona calisaya.</title>
        <authorList>
            <person name="Lian D.C."/>
            <person name="Zhao X.W."/>
            <person name="Wei L."/>
        </authorList>
    </citation>
    <scope>NUCLEOTIDE SEQUENCE [LARGE SCALE GENOMIC DNA]</scope>
    <source>
        <tissue evidence="8">Nenye</tissue>
    </source>
</reference>
<name>A0ABD3AHU8_9GENT</name>
<feature type="transmembrane region" description="Helical" evidence="7">
    <location>
        <begin position="618"/>
        <end position="639"/>
    </location>
</feature>
<organism evidence="8 9">
    <name type="scientific">Cinchona calisaya</name>
    <dbReference type="NCBI Taxonomy" id="153742"/>
    <lineage>
        <taxon>Eukaryota</taxon>
        <taxon>Viridiplantae</taxon>
        <taxon>Streptophyta</taxon>
        <taxon>Embryophyta</taxon>
        <taxon>Tracheophyta</taxon>
        <taxon>Spermatophyta</taxon>
        <taxon>Magnoliopsida</taxon>
        <taxon>eudicotyledons</taxon>
        <taxon>Gunneridae</taxon>
        <taxon>Pentapetalae</taxon>
        <taxon>asterids</taxon>
        <taxon>lamiids</taxon>
        <taxon>Gentianales</taxon>
        <taxon>Rubiaceae</taxon>
        <taxon>Cinchonoideae</taxon>
        <taxon>Cinchoneae</taxon>
        <taxon>Cinchona</taxon>
    </lineage>
</organism>
<feature type="transmembrane region" description="Helical" evidence="7">
    <location>
        <begin position="490"/>
        <end position="508"/>
    </location>
</feature>
<evidence type="ECO:0000313" key="9">
    <source>
        <dbReference type="Proteomes" id="UP001630127"/>
    </source>
</evidence>
<comment type="caution">
    <text evidence="8">The sequence shown here is derived from an EMBL/GenBank/DDBJ whole genome shotgun (WGS) entry which is preliminary data.</text>
</comment>